<dbReference type="OrthoDB" id="432970at2759"/>
<organism evidence="7 8">
    <name type="scientific">Rhizoctonia solani 123E</name>
    <dbReference type="NCBI Taxonomy" id="1423351"/>
    <lineage>
        <taxon>Eukaryota</taxon>
        <taxon>Fungi</taxon>
        <taxon>Dikarya</taxon>
        <taxon>Basidiomycota</taxon>
        <taxon>Agaricomycotina</taxon>
        <taxon>Agaricomycetes</taxon>
        <taxon>Cantharellales</taxon>
        <taxon>Ceratobasidiaceae</taxon>
        <taxon>Rhizoctonia</taxon>
    </lineage>
</organism>
<dbReference type="GO" id="GO:0004197">
    <property type="term" value="F:cysteine-type endopeptidase activity"/>
    <property type="evidence" value="ECO:0007669"/>
    <property type="project" value="InterPro"/>
</dbReference>
<evidence type="ECO:0000256" key="4">
    <source>
        <dbReference type="SAM" id="MobiDB-lite"/>
    </source>
</evidence>
<evidence type="ECO:0000313" key="7">
    <source>
        <dbReference type="EMBL" id="KEP48790.1"/>
    </source>
</evidence>
<keyword evidence="2" id="KW-0053">Apoptosis</keyword>
<dbReference type="Pfam" id="PF00656">
    <property type="entry name" value="Peptidase_C14"/>
    <property type="match status" value="1"/>
</dbReference>
<feature type="domain" description="DUF4470" evidence="6">
    <location>
        <begin position="16"/>
        <end position="106"/>
    </location>
</feature>
<feature type="region of interest" description="Disordered" evidence="4">
    <location>
        <begin position="1850"/>
        <end position="1920"/>
    </location>
</feature>
<dbReference type="PANTHER" id="PTHR48104">
    <property type="entry name" value="METACASPASE-4"/>
    <property type="match status" value="1"/>
</dbReference>
<dbReference type="HOGENOM" id="CLU_234357_0_0_1"/>
<keyword evidence="3" id="KW-0788">Thiol protease</keyword>
<protein>
    <submittedName>
        <fullName evidence="7">Metacaspase-7 protein</fullName>
    </submittedName>
</protein>
<comment type="similarity">
    <text evidence="1">Belongs to the peptidase C14B family.</text>
</comment>
<evidence type="ECO:0000259" key="5">
    <source>
        <dbReference type="Pfam" id="PF00656"/>
    </source>
</evidence>
<evidence type="ECO:0000256" key="3">
    <source>
        <dbReference type="ARBA" id="ARBA00022807"/>
    </source>
</evidence>
<evidence type="ECO:0000259" key="6">
    <source>
        <dbReference type="Pfam" id="PF14737"/>
    </source>
</evidence>
<feature type="domain" description="Peptidase C14 caspase" evidence="5">
    <location>
        <begin position="1201"/>
        <end position="1436"/>
    </location>
</feature>
<evidence type="ECO:0000313" key="8">
    <source>
        <dbReference type="Proteomes" id="UP000027456"/>
    </source>
</evidence>
<dbReference type="InterPro" id="IPR027974">
    <property type="entry name" value="DUF4470"/>
</dbReference>
<dbReference type="Gene3D" id="3.40.50.1460">
    <property type="match status" value="1"/>
</dbReference>
<keyword evidence="8" id="KW-1185">Reference proteome</keyword>
<accession>A0A074RU28</accession>
<feature type="compositionally biased region" description="Pro residues" evidence="4">
    <location>
        <begin position="1871"/>
        <end position="1893"/>
    </location>
</feature>
<evidence type="ECO:0000256" key="1">
    <source>
        <dbReference type="ARBA" id="ARBA00009005"/>
    </source>
</evidence>
<evidence type="ECO:0000256" key="2">
    <source>
        <dbReference type="ARBA" id="ARBA00022703"/>
    </source>
</evidence>
<dbReference type="InterPro" id="IPR050452">
    <property type="entry name" value="Metacaspase"/>
</dbReference>
<dbReference type="GO" id="GO:0006915">
    <property type="term" value="P:apoptotic process"/>
    <property type="evidence" value="ECO:0007669"/>
    <property type="project" value="UniProtKB-KW"/>
</dbReference>
<dbReference type="Proteomes" id="UP000027456">
    <property type="component" value="Unassembled WGS sequence"/>
</dbReference>
<reference evidence="7 8" key="1">
    <citation type="submission" date="2013-12" db="EMBL/GenBank/DDBJ databases">
        <authorList>
            <person name="Cubeta M."/>
            <person name="Pakala S."/>
            <person name="Fedorova N."/>
            <person name="Thomas E."/>
            <person name="Dean R."/>
            <person name="Jabaji S."/>
            <person name="Neate S."/>
            <person name="Toda T."/>
            <person name="Tavantzis S."/>
            <person name="Vilgalys R."/>
            <person name="Bharathan N."/>
            <person name="Pakala S."/>
            <person name="Losada L.S."/>
            <person name="Zafar N."/>
            <person name="Nierman W."/>
        </authorList>
    </citation>
    <scope>NUCLEOTIDE SEQUENCE [LARGE SCALE GENOMIC DNA]</scope>
    <source>
        <strain evidence="7 8">123E</strain>
    </source>
</reference>
<sequence>MSFPLCWTHLAPPFKPLGESPAISLTQDLSPEQSNVDVLILQCNDVYNILFTLYMDVYVGPGPRKMDVTCSEMEPAVIARNVMVFTLLHDEAPINQIWDIYYHFRIDESTSTLLSTHARKLADASVSPDTWAQSPYYSFIKIVDQHTLNEVHKLWTGYANFPDIPSETLQRIKTKQNEKMNAVIRQLGSNQKASVARSTTLVWLTSTVEVSDEFKRFWRTGSTNRPSNNEDKLNPTWVYSSQGDKPSVNTSSFPEVYHLVEAFIPDKRDPNRNLPTCLDKARQQFKAGCEAFQTSIRAGKISLRFYVGDPLHFALALQSNSESNQRYAGPWDARPIDLSPHFSSSPPEKFDIIDATRFIDTHGLWNLIIAAQPLLASTSSILYTEAHSRSGQEAGMLFYERICSDLPTFSLLSGLVPRAFISQFGSQSNSHELVIFDADEHDQRVAWVSADPCPPSVPIGVKFSVTDIADAIFYIYRGMHFFDDSPEFYEPMGLSRLRDCSKLAYNRETVARIVRHVQSRGQVHLTNGGWQEVAQKIIQLIQRNALTYQDDRHLEDLKLQLQLCNLLPLPKSASPSGVFSGWNEVPPIVSLVLKIPASAKQLKVLKDYNEVIPARFTCVIRKSANDKKPQMFSSLHAVWGTLVSSEDECTIESDTSGQGINGSSDMIVSLWVPSALLAGKDTTISLAFRYTPLIHRLYQRTHGHDLDIFKTQVVNQEHVRVLRSRPMQTPYKQELPLLPTPPSPSSVATCECKSFWRGDRWYVKDITVRHDVTDAGEKSSLAGGAKVSMKPVGPCRLRLSIDRYEHIINIPFPAKESDITIRIARKSGYIEMVTVPYQPWYGGGYPPTLFPILLDPPRPWNVHHLPLDKLQLIEVSNARKTMEYILPHMALQHSDRERKVMFNPNYVPSDHLHALKVGVNILVHDYIGFESRGPPFEVFALRPKGAGVQMVLLIGGMRSDSAGGTIVLDTAVIPVTTKNKATVLPLLDPIGEAGVLIMSVDVRHGEMGAWKQYLAACVERARTWTHKPECEYQTAGRAPISLEDGGDSLCSCGNGIGFEGQEWVPPEAPKWQQLLPYATRAGVSPIFSVPYLEIVGGEVYKDMGYGRQPPGTTPLNGCWECTKSGVLLTDITIPAPVLTSNYLLSGSTVLRADNMATLDPQAIVQKLCEKVGNAPASAQAAQPSKKVEIVTKPTGAKPPLHALVIGINKYKANIHLAAAVPDALTFKEYLVNDLSVPEEQITILLDEQAKRADIIKAFQDLAKPDNGINRGDPIVIYYAGHGSEIDPPPERAVNGPLVQCIIPQDTSTVDEVVPIPDYTIGTLVHRIAREKGNNITLIFDCCHSAAGSRDVLEGPRFVDKADLPKLRSAQDSDVIQDALSGSRDIVDPAKLGLSFEGMDSHVILAACGHGEVAFENGTEGHGYFSSALLKLLRSVKIDSLTYKGCMQRLPPLLTRQPQNPVCEGENMGRLFFNAMVPGANTSFIVIKPNKSNEFYLQAGLAQGITPGSKFAIHESDVPGSTNPSLGTLEVDKVDPFVARLKDANTLQLPAVCYGRQVGYGPEQALDIYVTEEFVDAAEPNEVWARAFSGGAEQLVMRPVERDLATVVLSVNAEGNATFTLSHPPSVQYGIQTLPAPCYSPIPPKAPHVIPILTALSQWNWHLRRVPDTRPFQKNIDVEFYKLHPTGEYDDGDNPIDGPMGENLNIGGVVDVLANTEDYYGLRITNRSTQDLYAYLFIFTATGLAIIQKTVSVLGSTSFDPNLPRNAPLTIGYGSGGEYPFMFTIDEPLNFDVAMLKLFVSNTPTDFQSLKQETPFAGRGVVPDSAVRNIFGKKPVWDAFTITVVQRRYPEGEEPAPAQPSEDTTTKSVEPEPTPAPEANPIPAPEAILPPAPGPDTSSTAGPTLFTGRSEEPSSAKARSATAVKSTWFRTPALTQELLASIHCMRLRTFAKQQGPSGATATAVCDYTTFNSRNPY</sequence>
<dbReference type="PANTHER" id="PTHR48104:SF30">
    <property type="entry name" value="METACASPASE-1"/>
    <property type="match status" value="1"/>
</dbReference>
<dbReference type="GO" id="GO:0005737">
    <property type="term" value="C:cytoplasm"/>
    <property type="evidence" value="ECO:0007669"/>
    <property type="project" value="TreeGrafter"/>
</dbReference>
<comment type="caution">
    <text evidence="7">The sequence shown here is derived from an EMBL/GenBank/DDBJ whole genome shotgun (WGS) entry which is preliminary data.</text>
</comment>
<dbReference type="InterPro" id="IPR011600">
    <property type="entry name" value="Pept_C14_caspase"/>
</dbReference>
<keyword evidence="3" id="KW-0645">Protease</keyword>
<dbReference type="InterPro" id="IPR029030">
    <property type="entry name" value="Caspase-like_dom_sf"/>
</dbReference>
<proteinExistence type="inferred from homology"/>
<keyword evidence="3" id="KW-0378">Hydrolase</keyword>
<dbReference type="EMBL" id="AZST01000455">
    <property type="protein sequence ID" value="KEP48790.1"/>
    <property type="molecule type" value="Genomic_DNA"/>
</dbReference>
<dbReference type="SUPFAM" id="SSF52129">
    <property type="entry name" value="Caspase-like"/>
    <property type="match status" value="1"/>
</dbReference>
<dbReference type="Pfam" id="PF14737">
    <property type="entry name" value="DUF4470"/>
    <property type="match status" value="1"/>
</dbReference>
<dbReference type="GO" id="GO:0006508">
    <property type="term" value="P:proteolysis"/>
    <property type="evidence" value="ECO:0007669"/>
    <property type="project" value="InterPro"/>
</dbReference>
<gene>
    <name evidence="7" type="ORF">V565_115660</name>
</gene>
<name>A0A074RU28_9AGAM</name>